<keyword evidence="2" id="KW-0732">Signal</keyword>
<organism evidence="3 4">
    <name type="scientific">Meloidogyne incognita</name>
    <name type="common">Southern root-knot nematode worm</name>
    <name type="synonym">Oxyuris incognita</name>
    <dbReference type="NCBI Taxonomy" id="6306"/>
    <lineage>
        <taxon>Eukaryota</taxon>
        <taxon>Metazoa</taxon>
        <taxon>Ecdysozoa</taxon>
        <taxon>Nematoda</taxon>
        <taxon>Chromadorea</taxon>
        <taxon>Rhabditida</taxon>
        <taxon>Tylenchina</taxon>
        <taxon>Tylenchomorpha</taxon>
        <taxon>Tylenchoidea</taxon>
        <taxon>Meloidogynidae</taxon>
        <taxon>Meloidogyninae</taxon>
        <taxon>Meloidogyne</taxon>
        <taxon>Meloidogyne incognita group</taxon>
    </lineage>
</organism>
<reference evidence="4" key="1">
    <citation type="submission" date="2022-11" db="UniProtKB">
        <authorList>
            <consortium name="WormBaseParasite"/>
        </authorList>
    </citation>
    <scope>IDENTIFICATION</scope>
</reference>
<feature type="region of interest" description="Disordered" evidence="1">
    <location>
        <begin position="210"/>
        <end position="232"/>
    </location>
</feature>
<sequence length="248" mass="29910">MRIIRVLIFLIFNSILWSLINSVKNNKNQNELNEVIDHATVNPQIQYNATLNPTPNLSNKHKTGINEEEKRLKRNKYRRDYYQKHKNKRQEQDRNYYQKNKEKIKERRNSAEFIENKRKYDQRYYNNNKEKRKEDMRKYRQRKKNEKEILKNESLDLKNVQSNIDEGTSFVNPPNNDFGNKGKLPVVCEENLQIEEENLQEKQECDLTTQADEQNQSVAENPNKMTENKINLNEKIFPFDLNEEPEDE</sequence>
<dbReference type="WBParaSite" id="Minc3s00576g14520">
    <property type="protein sequence ID" value="Minc3s00576g14520"/>
    <property type="gene ID" value="Minc3s00576g14520"/>
</dbReference>
<keyword evidence="3" id="KW-1185">Reference proteome</keyword>
<name>A0A914LPC0_MELIC</name>
<feature type="region of interest" description="Disordered" evidence="1">
    <location>
        <begin position="81"/>
        <end position="113"/>
    </location>
</feature>
<evidence type="ECO:0000256" key="2">
    <source>
        <dbReference type="SAM" id="SignalP"/>
    </source>
</evidence>
<evidence type="ECO:0000313" key="4">
    <source>
        <dbReference type="WBParaSite" id="Minc3s00576g14520"/>
    </source>
</evidence>
<feature type="signal peptide" evidence="2">
    <location>
        <begin position="1"/>
        <end position="22"/>
    </location>
</feature>
<feature type="chain" id="PRO_5037448324" evidence="2">
    <location>
        <begin position="23"/>
        <end position="248"/>
    </location>
</feature>
<feature type="compositionally biased region" description="Polar residues" evidence="1">
    <location>
        <begin position="210"/>
        <end position="231"/>
    </location>
</feature>
<dbReference type="AlphaFoldDB" id="A0A914LPC0"/>
<dbReference type="Proteomes" id="UP000887563">
    <property type="component" value="Unplaced"/>
</dbReference>
<feature type="compositionally biased region" description="Polar residues" evidence="1">
    <location>
        <begin position="49"/>
        <end position="58"/>
    </location>
</feature>
<feature type="region of interest" description="Disordered" evidence="1">
    <location>
        <begin position="49"/>
        <end position="69"/>
    </location>
</feature>
<protein>
    <submittedName>
        <fullName evidence="4">Uncharacterized protein</fullName>
    </submittedName>
</protein>
<proteinExistence type="predicted"/>
<accession>A0A914LPC0</accession>
<evidence type="ECO:0000313" key="3">
    <source>
        <dbReference type="Proteomes" id="UP000887563"/>
    </source>
</evidence>
<evidence type="ECO:0000256" key="1">
    <source>
        <dbReference type="SAM" id="MobiDB-lite"/>
    </source>
</evidence>